<dbReference type="Proteomes" id="UP001501777">
    <property type="component" value="Unassembled WGS sequence"/>
</dbReference>
<dbReference type="Pfam" id="PF07110">
    <property type="entry name" value="EthD"/>
    <property type="match status" value="2"/>
</dbReference>
<organism evidence="2 3">
    <name type="scientific">Streptomyces longisporus</name>
    <dbReference type="NCBI Taxonomy" id="1948"/>
    <lineage>
        <taxon>Bacteria</taxon>
        <taxon>Bacillati</taxon>
        <taxon>Actinomycetota</taxon>
        <taxon>Actinomycetes</taxon>
        <taxon>Kitasatosporales</taxon>
        <taxon>Streptomycetaceae</taxon>
        <taxon>Streptomyces</taxon>
    </lineage>
</organism>
<dbReference type="Gene3D" id="3.30.70.100">
    <property type="match status" value="2"/>
</dbReference>
<feature type="domain" description="EthD" evidence="1">
    <location>
        <begin position="11"/>
        <end position="94"/>
    </location>
</feature>
<comment type="caution">
    <text evidence="2">The sequence shown here is derived from an EMBL/GenBank/DDBJ whole genome shotgun (WGS) entry which is preliminary data.</text>
</comment>
<dbReference type="RefSeq" id="WP_344404286.1">
    <property type="nucleotide sequence ID" value="NZ_BAAASG010000015.1"/>
</dbReference>
<gene>
    <name evidence="2" type="ORF">GCM10010276_64080</name>
</gene>
<protein>
    <recommendedName>
        <fullName evidence="1">EthD domain-containing protein</fullName>
    </recommendedName>
</protein>
<dbReference type="InterPro" id="IPR011008">
    <property type="entry name" value="Dimeric_a/b-barrel"/>
</dbReference>
<evidence type="ECO:0000313" key="3">
    <source>
        <dbReference type="Proteomes" id="UP001501777"/>
    </source>
</evidence>
<evidence type="ECO:0000313" key="2">
    <source>
        <dbReference type="EMBL" id="GAA2509324.1"/>
    </source>
</evidence>
<dbReference type="EMBL" id="BAAASG010000015">
    <property type="protein sequence ID" value="GAA2509324.1"/>
    <property type="molecule type" value="Genomic_DNA"/>
</dbReference>
<accession>A0ABP6A3B4</accession>
<sequence length="235" mass="26818">MIHQLIFAHPKPGMSEQEFQDYWVDVHAVQYASKIPQIKKYLIDTRIPFGPEPDDPLWSGIAEIWLENDEDQLASLQTPEFLQGARLDEPRWAAFWRTVVLDTDAHVLRAGDHPAPEDGVKIVALVKRTEGTTVEQFRERSLGAHAELMLQVPGLRRYLQCFTRDGAYAIGEALLDAAYLLSFDSLEDLEKAAASEEYARAKDDLVTFVQPRYLHHMAVKEHWIIGSEGEARDHR</sequence>
<feature type="domain" description="EthD" evidence="1">
    <location>
        <begin position="130"/>
        <end position="210"/>
    </location>
</feature>
<reference evidence="3" key="1">
    <citation type="journal article" date="2019" name="Int. J. Syst. Evol. Microbiol.">
        <title>The Global Catalogue of Microorganisms (GCM) 10K type strain sequencing project: providing services to taxonomists for standard genome sequencing and annotation.</title>
        <authorList>
            <consortium name="The Broad Institute Genomics Platform"/>
            <consortium name="The Broad Institute Genome Sequencing Center for Infectious Disease"/>
            <person name="Wu L."/>
            <person name="Ma J."/>
        </authorList>
    </citation>
    <scope>NUCLEOTIDE SEQUENCE [LARGE SCALE GENOMIC DNA]</scope>
    <source>
        <strain evidence="3">JCM 4395</strain>
    </source>
</reference>
<evidence type="ECO:0000259" key="1">
    <source>
        <dbReference type="Pfam" id="PF07110"/>
    </source>
</evidence>
<dbReference type="SUPFAM" id="SSF54909">
    <property type="entry name" value="Dimeric alpha+beta barrel"/>
    <property type="match status" value="2"/>
</dbReference>
<dbReference type="InterPro" id="IPR009799">
    <property type="entry name" value="EthD_dom"/>
</dbReference>
<proteinExistence type="predicted"/>
<name>A0ABP6A3B4_STRLO</name>
<keyword evidence="3" id="KW-1185">Reference proteome</keyword>